<feature type="transmembrane region" description="Helical" evidence="7">
    <location>
        <begin position="49"/>
        <end position="68"/>
    </location>
</feature>
<protein>
    <submittedName>
        <fullName evidence="8">Chromate transporter</fullName>
    </submittedName>
</protein>
<evidence type="ECO:0000256" key="6">
    <source>
        <dbReference type="ARBA" id="ARBA00023136"/>
    </source>
</evidence>
<dbReference type="InterPro" id="IPR052518">
    <property type="entry name" value="CHR_Transporter"/>
</dbReference>
<keyword evidence="3" id="KW-1003">Cell membrane</keyword>
<dbReference type="GO" id="GO:0005886">
    <property type="term" value="C:plasma membrane"/>
    <property type="evidence" value="ECO:0007669"/>
    <property type="project" value="UniProtKB-SubCell"/>
</dbReference>
<keyword evidence="4 7" id="KW-0812">Transmembrane</keyword>
<feature type="transmembrane region" description="Helical" evidence="7">
    <location>
        <begin position="75"/>
        <end position="98"/>
    </location>
</feature>
<feature type="transmembrane region" description="Helical" evidence="7">
    <location>
        <begin position="110"/>
        <end position="129"/>
    </location>
</feature>
<evidence type="ECO:0000256" key="1">
    <source>
        <dbReference type="ARBA" id="ARBA00004651"/>
    </source>
</evidence>
<evidence type="ECO:0000256" key="7">
    <source>
        <dbReference type="SAM" id="Phobius"/>
    </source>
</evidence>
<dbReference type="Proteomes" id="UP000007719">
    <property type="component" value="Chromosome"/>
</dbReference>
<proteinExistence type="inferred from homology"/>
<dbReference type="EMBL" id="CP001251">
    <property type="protein sequence ID" value="ACK41521.1"/>
    <property type="molecule type" value="Genomic_DNA"/>
</dbReference>
<dbReference type="PANTHER" id="PTHR43663:SF2">
    <property type="entry name" value="CHROMATE TRANSPORT PROTEIN-RELATED"/>
    <property type="match status" value="1"/>
</dbReference>
<accession>B8E1J6</accession>
<name>B8E1J6_DICTD</name>
<dbReference type="HOGENOM" id="CLU_018106_1_2_0"/>
<dbReference type="RefSeq" id="WP_012582606.1">
    <property type="nucleotide sequence ID" value="NC_011661.1"/>
</dbReference>
<keyword evidence="5 7" id="KW-1133">Transmembrane helix</keyword>
<evidence type="ECO:0000256" key="2">
    <source>
        <dbReference type="ARBA" id="ARBA00005262"/>
    </source>
</evidence>
<comment type="similarity">
    <text evidence="2">Belongs to the chromate ion transporter (CHR) (TC 2.A.51) family.</text>
</comment>
<keyword evidence="6 7" id="KW-0472">Membrane</keyword>
<comment type="subcellular location">
    <subcellularLocation>
        <location evidence="1">Cell membrane</location>
        <topology evidence="1">Multi-pass membrane protein</topology>
    </subcellularLocation>
</comment>
<evidence type="ECO:0000256" key="3">
    <source>
        <dbReference type="ARBA" id="ARBA00022475"/>
    </source>
</evidence>
<reference evidence="9" key="1">
    <citation type="journal article" date="2016" name="Front. Microbiol.">
        <title>The complete genome sequence of hyperthermophile Dictyoglomus turgidum DSM 6724 reveals a specialized carbohydrate fermentor.</title>
        <authorList>
            <person name="Brumm P.J."/>
            <person name="Gowda K."/>
            <person name="Robb F.T."/>
            <person name="Mead D.A."/>
        </authorList>
    </citation>
    <scope>NUCLEOTIDE SEQUENCE [LARGE SCALE GENOMIC DNA]</scope>
    <source>
        <strain evidence="9">DSM 6724 / Z-1310</strain>
    </source>
</reference>
<dbReference type="InterPro" id="IPR003370">
    <property type="entry name" value="Chromate_transpt"/>
</dbReference>
<dbReference type="eggNOG" id="COG2059">
    <property type="taxonomic scope" value="Bacteria"/>
</dbReference>
<dbReference type="KEGG" id="dtu:Dtur_0192"/>
<evidence type="ECO:0000256" key="4">
    <source>
        <dbReference type="ARBA" id="ARBA00022692"/>
    </source>
</evidence>
<evidence type="ECO:0000256" key="5">
    <source>
        <dbReference type="ARBA" id="ARBA00022989"/>
    </source>
</evidence>
<feature type="transmembrane region" description="Helical" evidence="7">
    <location>
        <begin position="141"/>
        <end position="174"/>
    </location>
</feature>
<dbReference type="AlphaFoldDB" id="B8E1J6"/>
<feature type="transmembrane region" description="Helical" evidence="7">
    <location>
        <begin position="7"/>
        <end position="29"/>
    </location>
</feature>
<dbReference type="Pfam" id="PF02417">
    <property type="entry name" value="Chromate_transp"/>
    <property type="match status" value="1"/>
</dbReference>
<dbReference type="InParanoid" id="B8E1J6"/>
<organism evidence="8 9">
    <name type="scientific">Dictyoglomus turgidum (strain DSM 6724 / Z-1310)</name>
    <dbReference type="NCBI Taxonomy" id="515635"/>
    <lineage>
        <taxon>Bacteria</taxon>
        <taxon>Pseudomonadati</taxon>
        <taxon>Dictyoglomota</taxon>
        <taxon>Dictyoglomia</taxon>
        <taxon>Dictyoglomales</taxon>
        <taxon>Dictyoglomaceae</taxon>
        <taxon>Dictyoglomus</taxon>
    </lineage>
</organism>
<dbReference type="FunCoup" id="B8E1J6">
    <property type="interactions" value="2"/>
</dbReference>
<dbReference type="GO" id="GO:0015109">
    <property type="term" value="F:chromate transmembrane transporter activity"/>
    <property type="evidence" value="ECO:0007669"/>
    <property type="project" value="InterPro"/>
</dbReference>
<sequence length="176" mass="19847">MSLWDLFLVFLKIGWLTLGGGYVMVPLFLEEIVKKRSWMNEDTFLQTLTLAQLFPGPIAFNLAVAVGYKLKKIKGAIMCGLAVVLPSFVSILVIAIFFLSFEKLKIVQGFFYGIRPAIASAMVVAVLELIKKRKWSKLNILSFTVLSILLIFFKINPIYIILISLGVVILWVYMGH</sequence>
<evidence type="ECO:0000313" key="8">
    <source>
        <dbReference type="EMBL" id="ACK41521.1"/>
    </source>
</evidence>
<dbReference type="STRING" id="515635.Dtur_0192"/>
<keyword evidence="9" id="KW-1185">Reference proteome</keyword>
<dbReference type="OrthoDB" id="9788907at2"/>
<dbReference type="PANTHER" id="PTHR43663">
    <property type="entry name" value="CHROMATE TRANSPORT PROTEIN-RELATED"/>
    <property type="match status" value="1"/>
</dbReference>
<evidence type="ECO:0000313" key="9">
    <source>
        <dbReference type="Proteomes" id="UP000007719"/>
    </source>
</evidence>
<dbReference type="EnsemblBacteria" id="ACK41521">
    <property type="protein sequence ID" value="ACK41521"/>
    <property type="gene ID" value="Dtur_0192"/>
</dbReference>
<gene>
    <name evidence="8" type="ordered locus">Dtur_0192</name>
</gene>